<dbReference type="InterPro" id="IPR011332">
    <property type="entry name" value="Ribosomal_zn-bd"/>
</dbReference>
<evidence type="ECO:0000256" key="3">
    <source>
        <dbReference type="ARBA" id="ARBA00022946"/>
    </source>
</evidence>
<dbReference type="EMBL" id="CP110423">
    <property type="protein sequence ID" value="WAQ82850.1"/>
    <property type="molecule type" value="Genomic_DNA"/>
</dbReference>
<keyword evidence="3" id="KW-0809">Transit peptide</keyword>
<evidence type="ECO:0000256" key="1">
    <source>
        <dbReference type="ARBA" id="ARBA00004173"/>
    </source>
</evidence>
<protein>
    <recommendedName>
        <fullName evidence="7">Large ribosomal subunit protein bL32m</fullName>
    </recommendedName>
</protein>
<keyword evidence="5" id="KW-0496">Mitochondrion</keyword>
<dbReference type="InterPro" id="IPR051991">
    <property type="entry name" value="Mitoribosomal_protein_bL32"/>
</dbReference>
<dbReference type="PANTHER" id="PTHR21026:SF2">
    <property type="entry name" value="LARGE RIBOSOMAL SUBUNIT PROTEIN BL32M"/>
    <property type="match status" value="1"/>
</dbReference>
<name>A0ABY7CG85_9BASI</name>
<dbReference type="Proteomes" id="UP001164743">
    <property type="component" value="Chromosome 3A"/>
</dbReference>
<dbReference type="PANTHER" id="PTHR21026">
    <property type="entry name" value="39S RIBOSOMAL PROTEIN L32, MITOCHONDRIAL"/>
    <property type="match status" value="1"/>
</dbReference>
<proteinExistence type="inferred from homology"/>
<comment type="similarity">
    <text evidence="2">Belongs to the bacterial ribosomal protein bL32 family.</text>
</comment>
<keyword evidence="6" id="KW-0687">Ribonucleoprotein</keyword>
<evidence type="ECO:0000313" key="9">
    <source>
        <dbReference type="Proteomes" id="UP001164743"/>
    </source>
</evidence>
<sequence length="158" mass="17563">MAASILSATRNPGGSTRTLLLVLARAQEVSCQSIDRRITALLSSPINHFLRSIKQNLFQSFSALSSHEPSPTRTSTIDPYFFYDFGGLLKAVPKKKVSHSRKRMRSAHKGLQPNLSLGVCPACGEPKRQHFLCLHCYADKVLERSKSIKTPWEKGITP</sequence>
<evidence type="ECO:0000256" key="5">
    <source>
        <dbReference type="ARBA" id="ARBA00023128"/>
    </source>
</evidence>
<dbReference type="HAMAP" id="MF_00340">
    <property type="entry name" value="Ribosomal_bL32"/>
    <property type="match status" value="1"/>
</dbReference>
<reference evidence="8" key="1">
    <citation type="submission" date="2022-10" db="EMBL/GenBank/DDBJ databases">
        <title>Puccinia triticina Genome sequencing and assembly.</title>
        <authorList>
            <person name="Li C."/>
        </authorList>
    </citation>
    <scope>NUCLEOTIDE SEQUENCE</scope>
    <source>
        <strain evidence="8">Pt15</strain>
    </source>
</reference>
<accession>A0ABY7CG85</accession>
<dbReference type="GeneID" id="77808056"/>
<gene>
    <name evidence="8" type="ORF">PtA15_3A215</name>
</gene>
<dbReference type="RefSeq" id="XP_053018405.1">
    <property type="nucleotide sequence ID" value="XM_053167161.1"/>
</dbReference>
<comment type="subcellular location">
    <subcellularLocation>
        <location evidence="1">Mitochondrion</location>
    </subcellularLocation>
</comment>
<dbReference type="NCBIfam" id="TIGR01031">
    <property type="entry name" value="rpmF_bact"/>
    <property type="match status" value="1"/>
</dbReference>
<organism evidence="8 9">
    <name type="scientific">Puccinia triticina</name>
    <dbReference type="NCBI Taxonomy" id="208348"/>
    <lineage>
        <taxon>Eukaryota</taxon>
        <taxon>Fungi</taxon>
        <taxon>Dikarya</taxon>
        <taxon>Basidiomycota</taxon>
        <taxon>Pucciniomycotina</taxon>
        <taxon>Pucciniomycetes</taxon>
        <taxon>Pucciniales</taxon>
        <taxon>Pucciniaceae</taxon>
        <taxon>Puccinia</taxon>
    </lineage>
</organism>
<keyword evidence="9" id="KW-1185">Reference proteome</keyword>
<dbReference type="Pfam" id="PF01783">
    <property type="entry name" value="Ribosomal_L32p"/>
    <property type="match status" value="1"/>
</dbReference>
<evidence type="ECO:0000256" key="7">
    <source>
        <dbReference type="ARBA" id="ARBA00039935"/>
    </source>
</evidence>
<evidence type="ECO:0000256" key="4">
    <source>
        <dbReference type="ARBA" id="ARBA00022980"/>
    </source>
</evidence>
<evidence type="ECO:0000256" key="2">
    <source>
        <dbReference type="ARBA" id="ARBA00008560"/>
    </source>
</evidence>
<keyword evidence="4" id="KW-0689">Ribosomal protein</keyword>
<evidence type="ECO:0000313" key="8">
    <source>
        <dbReference type="EMBL" id="WAQ82850.1"/>
    </source>
</evidence>
<dbReference type="InterPro" id="IPR002677">
    <property type="entry name" value="Ribosomal_bL32"/>
</dbReference>
<evidence type="ECO:0000256" key="6">
    <source>
        <dbReference type="ARBA" id="ARBA00023274"/>
    </source>
</evidence>
<dbReference type="SUPFAM" id="SSF57829">
    <property type="entry name" value="Zn-binding ribosomal proteins"/>
    <property type="match status" value="1"/>
</dbReference>